<feature type="active site" description="5-glutamyl coenzyme A thioester intermediate" evidence="2">
    <location>
        <position position="289"/>
    </location>
</feature>
<comment type="caution">
    <text evidence="6">The sequence shown here is derived from an EMBL/GenBank/DDBJ whole genome shotgun (WGS) entry which is preliminary data.</text>
</comment>
<dbReference type="PANTHER" id="PTHR43609">
    <property type="entry name" value="ACETYL-COA HYDROLASE"/>
    <property type="match status" value="1"/>
</dbReference>
<dbReference type="GO" id="GO:0006083">
    <property type="term" value="P:acetate metabolic process"/>
    <property type="evidence" value="ECO:0007669"/>
    <property type="project" value="InterPro"/>
</dbReference>
<dbReference type="EMBL" id="PVXP01000006">
    <property type="protein sequence ID" value="PRR86229.1"/>
    <property type="molecule type" value="Genomic_DNA"/>
</dbReference>
<proteinExistence type="inferred from homology"/>
<dbReference type="PANTHER" id="PTHR43609:SF1">
    <property type="entry name" value="ACETYL-COA HYDROLASE"/>
    <property type="match status" value="1"/>
</dbReference>
<dbReference type="InterPro" id="IPR038460">
    <property type="entry name" value="AcetylCoA_hyd_C_sf"/>
</dbReference>
<dbReference type="InterPro" id="IPR026888">
    <property type="entry name" value="AcetylCoA_hyd_C"/>
</dbReference>
<feature type="binding site" evidence="3">
    <location>
        <position position="359"/>
    </location>
    <ligand>
        <name>CoA</name>
        <dbReference type="ChEBI" id="CHEBI:57287"/>
    </ligand>
</feature>
<dbReference type="GO" id="GO:0008775">
    <property type="term" value="F:acetate CoA-transferase activity"/>
    <property type="evidence" value="ECO:0007669"/>
    <property type="project" value="InterPro"/>
</dbReference>
<dbReference type="GO" id="GO:0006084">
    <property type="term" value="P:acetyl-CoA metabolic process"/>
    <property type="evidence" value="ECO:0007669"/>
    <property type="project" value="InterPro"/>
</dbReference>
<dbReference type="GO" id="GO:0003986">
    <property type="term" value="F:acetyl-CoA hydrolase activity"/>
    <property type="evidence" value="ECO:0007669"/>
    <property type="project" value="TreeGrafter"/>
</dbReference>
<feature type="binding site" evidence="3">
    <location>
        <position position="379"/>
    </location>
    <ligand>
        <name>CoA</name>
        <dbReference type="ChEBI" id="CHEBI:57287"/>
    </ligand>
</feature>
<dbReference type="FunFam" id="3.30.750.70:FF:000002">
    <property type="entry name" value="Acetyl-CoA hydrolase Ach1"/>
    <property type="match status" value="1"/>
</dbReference>
<dbReference type="Gene3D" id="3.40.1080.20">
    <property type="entry name" value="Acetyl-CoA hydrolase/transferase C-terminal domain"/>
    <property type="match status" value="1"/>
</dbReference>
<feature type="binding site" evidence="3">
    <location>
        <position position="403"/>
    </location>
    <ligand>
        <name>CoA</name>
        <dbReference type="ChEBI" id="CHEBI:57287"/>
    </ligand>
</feature>
<feature type="domain" description="Acetyl-CoA hydrolase/transferase C-terminal" evidence="5">
    <location>
        <begin position="318"/>
        <end position="464"/>
    </location>
</feature>
<comment type="similarity">
    <text evidence="1">Belongs to the acetyl-CoA hydrolase/transferase family.</text>
</comment>
<evidence type="ECO:0000259" key="4">
    <source>
        <dbReference type="Pfam" id="PF02550"/>
    </source>
</evidence>
<dbReference type="InterPro" id="IPR017821">
    <property type="entry name" value="Succinate_CoA_transferase"/>
</dbReference>
<sequence>MITDRIKNKELLKCIGTPNDAAELIKDGMTVGTSGFTFSGYPKSVPIALAKRVKDGEKIKINLYTGASVGDELDGELARVGAIKKRFPYQTHKDVRNSINAGKIEYVDAHLSMSPQMVDYGFMGKIDVAIVEAVGITEEGYIIPTTSVGNAPTYVKNADIVIVEINETQPTSLIGTHDIYIPEKPPFRQPIPIIHAADRIGTDYIVADPKKIKCIVFSDIKDNIRTVAPISETSRKMAGNLIDFLENEVKQGRLPENLLPLQSGVGSVANAVLAGLKESRFTNLQVFTEVAQDSVFNLMDEGKISVASATSVSFSEEGQKKFYEKIDEYRKKLILRPQEISNNPEVIRRLGVIAMNTAIEADIYGNVNSSQIMGSRMMNGIGGSGDFTRSSYISIFTTESIAKNGAISSIVPMVPHCDHSEHDVDVIVTEQGVADLRGLSPKEKAKVIIENCSHPYYRPFLKDYFKRASQGKNIHTPVLLNEALSWHERFEKTGSMKIKTDKSNSEE</sequence>
<accession>A0A2T0BQS8</accession>
<dbReference type="InterPro" id="IPR037171">
    <property type="entry name" value="NagB/RpiA_transferase-like"/>
</dbReference>
<dbReference type="Pfam" id="PF13336">
    <property type="entry name" value="AcetylCoA_hyd_C"/>
    <property type="match status" value="1"/>
</dbReference>
<dbReference type="FunFam" id="3.40.1080.20:FF:000001">
    <property type="entry name" value="Acetyl-CoA hydrolase Ach1"/>
    <property type="match status" value="1"/>
</dbReference>
<dbReference type="Pfam" id="PF02550">
    <property type="entry name" value="AcetylCoA_hydro"/>
    <property type="match status" value="1"/>
</dbReference>
<dbReference type="OrthoDB" id="9801795at2"/>
<dbReference type="Gene3D" id="3.40.1080.10">
    <property type="entry name" value="Glutaconate Coenzyme A-transferase"/>
    <property type="match status" value="1"/>
</dbReference>
<dbReference type="Gene3D" id="3.30.750.70">
    <property type="entry name" value="4-hydroxybutyrate coenzyme like domains"/>
    <property type="match status" value="1"/>
</dbReference>
<evidence type="ECO:0000313" key="6">
    <source>
        <dbReference type="EMBL" id="PRR86229.1"/>
    </source>
</evidence>
<evidence type="ECO:0000256" key="2">
    <source>
        <dbReference type="PIRSR" id="PIRSR617821-1"/>
    </source>
</evidence>
<evidence type="ECO:0000259" key="5">
    <source>
        <dbReference type="Pfam" id="PF13336"/>
    </source>
</evidence>
<evidence type="ECO:0000313" key="7">
    <source>
        <dbReference type="Proteomes" id="UP000237798"/>
    </source>
</evidence>
<keyword evidence="6" id="KW-0808">Transferase</keyword>
<evidence type="ECO:0000256" key="3">
    <source>
        <dbReference type="PIRSR" id="PIRSR617821-2"/>
    </source>
</evidence>
<protein>
    <submittedName>
        <fullName evidence="6">Succinyl-CoA:coenzyme A transferase</fullName>
        <ecNumber evidence="6">2.8.3.-</ecNumber>
    </submittedName>
</protein>
<feature type="domain" description="Acetyl-CoA hydrolase/transferase N-terminal" evidence="4">
    <location>
        <begin position="9"/>
        <end position="216"/>
    </location>
</feature>
<organism evidence="6 7">
    <name type="scientific">Clostridium luticellarii</name>
    <dbReference type="NCBI Taxonomy" id="1691940"/>
    <lineage>
        <taxon>Bacteria</taxon>
        <taxon>Bacillati</taxon>
        <taxon>Bacillota</taxon>
        <taxon>Clostridia</taxon>
        <taxon>Eubacteriales</taxon>
        <taxon>Clostridiaceae</taxon>
        <taxon>Clostridium</taxon>
    </lineage>
</organism>
<dbReference type="NCBIfam" id="TIGR03458">
    <property type="entry name" value="YgfH_subfam"/>
    <property type="match status" value="1"/>
</dbReference>
<dbReference type="InterPro" id="IPR046433">
    <property type="entry name" value="ActCoA_hydro"/>
</dbReference>
<dbReference type="EC" id="2.8.3.-" evidence="6"/>
<reference evidence="6 7" key="1">
    <citation type="submission" date="2018-03" db="EMBL/GenBank/DDBJ databases">
        <title>Genome sequence of Clostridium luticellarii DSM 29923.</title>
        <authorList>
            <person name="Poehlein A."/>
            <person name="Daniel R."/>
        </authorList>
    </citation>
    <scope>NUCLEOTIDE SEQUENCE [LARGE SCALE GENOMIC DNA]</scope>
    <source>
        <strain evidence="6 7">DSM 29923</strain>
    </source>
</reference>
<dbReference type="InterPro" id="IPR003702">
    <property type="entry name" value="ActCoA_hydro_N"/>
</dbReference>
<dbReference type="AlphaFoldDB" id="A0A2T0BQS8"/>
<name>A0A2T0BQS8_9CLOT</name>
<keyword evidence="7" id="KW-1185">Reference proteome</keyword>
<dbReference type="Proteomes" id="UP000237798">
    <property type="component" value="Unassembled WGS sequence"/>
</dbReference>
<dbReference type="SUPFAM" id="SSF100950">
    <property type="entry name" value="NagB/RpiA/CoA transferase-like"/>
    <property type="match status" value="2"/>
</dbReference>
<dbReference type="RefSeq" id="WP_106008209.1">
    <property type="nucleotide sequence ID" value="NZ_JALCPJ010000037.1"/>
</dbReference>
<gene>
    <name evidence="6" type="primary">cat1_3</name>
    <name evidence="6" type="ORF">CLLU_07060</name>
</gene>
<feature type="binding site" evidence="3">
    <location>
        <position position="383"/>
    </location>
    <ligand>
        <name>CoA</name>
        <dbReference type="ChEBI" id="CHEBI:57287"/>
    </ligand>
</feature>
<feature type="binding site" evidence="3">
    <location>
        <begin position="264"/>
        <end position="268"/>
    </location>
    <ligand>
        <name>CoA</name>
        <dbReference type="ChEBI" id="CHEBI:57287"/>
    </ligand>
</feature>
<evidence type="ECO:0000256" key="1">
    <source>
        <dbReference type="ARBA" id="ARBA00009632"/>
    </source>
</evidence>